<dbReference type="GO" id="GO:0046872">
    <property type="term" value="F:metal ion binding"/>
    <property type="evidence" value="ECO:0007669"/>
    <property type="project" value="UniProtKB-KW"/>
</dbReference>
<evidence type="ECO:0000256" key="3">
    <source>
        <dbReference type="ARBA" id="ARBA00022475"/>
    </source>
</evidence>
<evidence type="ECO:0000256" key="11">
    <source>
        <dbReference type="ARBA" id="ARBA00037975"/>
    </source>
</evidence>
<dbReference type="InterPro" id="IPR016174">
    <property type="entry name" value="Di-haem_cyt_TM"/>
</dbReference>
<evidence type="ECO:0000256" key="8">
    <source>
        <dbReference type="ARBA" id="ARBA00022989"/>
    </source>
</evidence>
<organism evidence="14">
    <name type="scientific">Fibrocapsa japonica</name>
    <dbReference type="NCBI Taxonomy" id="94617"/>
    <lineage>
        <taxon>Eukaryota</taxon>
        <taxon>Sar</taxon>
        <taxon>Stramenopiles</taxon>
        <taxon>Ochrophyta</taxon>
        <taxon>Raphidophyceae</taxon>
        <taxon>Chattonellales</taxon>
        <taxon>Chattonellaceae</taxon>
        <taxon>Fibrocapsa</taxon>
    </lineage>
</organism>
<keyword evidence="9" id="KW-0408">Iron</keyword>
<evidence type="ECO:0000313" key="14">
    <source>
        <dbReference type="EMBL" id="CAD9863104.1"/>
    </source>
</evidence>
<feature type="domain" description="Cytochrome b561 bacterial/Ni-hydrogenase" evidence="13">
    <location>
        <begin position="4"/>
        <end position="167"/>
    </location>
</feature>
<sequence length="174" mass="18580">MASYTKAVSYMHWLSAPAMLGCVGTVLQAQQVKGKSKGDFMFYHKSLGLLSGILVAPRLGAKLISKAPAAIEGSMFEQIAAKISHNALYIWMIVMPSTGIAMGYFGGKGLPFFYTTISGASTPNGDIAKNAFWIHKQAGVYGKYLIPLHLAGTAKHLASGQNILKRINPFSAVA</sequence>
<evidence type="ECO:0000256" key="7">
    <source>
        <dbReference type="ARBA" id="ARBA00022982"/>
    </source>
</evidence>
<evidence type="ECO:0000256" key="6">
    <source>
        <dbReference type="ARBA" id="ARBA00022723"/>
    </source>
</evidence>
<keyword evidence="10 12" id="KW-0472">Membrane</keyword>
<gene>
    <name evidence="14" type="ORF">FJAP1339_LOCUS5637</name>
</gene>
<dbReference type="SUPFAM" id="SSF81342">
    <property type="entry name" value="Transmembrane di-heme cytochromes"/>
    <property type="match status" value="1"/>
</dbReference>
<dbReference type="AlphaFoldDB" id="A0A7S2UZ64"/>
<proteinExistence type="inferred from homology"/>
<dbReference type="PROSITE" id="PS51257">
    <property type="entry name" value="PROKAR_LIPOPROTEIN"/>
    <property type="match status" value="1"/>
</dbReference>
<keyword evidence="7" id="KW-0249">Electron transport</keyword>
<evidence type="ECO:0000256" key="4">
    <source>
        <dbReference type="ARBA" id="ARBA00022617"/>
    </source>
</evidence>
<keyword evidence="6" id="KW-0479">Metal-binding</keyword>
<evidence type="ECO:0000256" key="2">
    <source>
        <dbReference type="ARBA" id="ARBA00022448"/>
    </source>
</evidence>
<evidence type="ECO:0000256" key="12">
    <source>
        <dbReference type="SAM" id="Phobius"/>
    </source>
</evidence>
<accession>A0A7S2UZ64</accession>
<keyword evidence="8 12" id="KW-1133">Transmembrane helix</keyword>
<name>A0A7S2UZ64_9STRA</name>
<comment type="subcellular location">
    <subcellularLocation>
        <location evidence="1">Cell membrane</location>
        <topology evidence="1">Multi-pass membrane protein</topology>
    </subcellularLocation>
</comment>
<evidence type="ECO:0000256" key="9">
    <source>
        <dbReference type="ARBA" id="ARBA00023004"/>
    </source>
</evidence>
<dbReference type="Pfam" id="PF01292">
    <property type="entry name" value="Ni_hydr_CYTB"/>
    <property type="match status" value="1"/>
</dbReference>
<dbReference type="InterPro" id="IPR011577">
    <property type="entry name" value="Cyt_b561_bac/Ni-Hgenase"/>
</dbReference>
<protein>
    <recommendedName>
        <fullName evidence="13">Cytochrome b561 bacterial/Ni-hydrogenase domain-containing protein</fullName>
    </recommendedName>
</protein>
<dbReference type="PANTHER" id="PTHR30529:SF1">
    <property type="entry name" value="CYTOCHROME B561 HOMOLOG 2"/>
    <property type="match status" value="1"/>
</dbReference>
<evidence type="ECO:0000259" key="13">
    <source>
        <dbReference type="Pfam" id="PF01292"/>
    </source>
</evidence>
<evidence type="ECO:0000256" key="10">
    <source>
        <dbReference type="ARBA" id="ARBA00023136"/>
    </source>
</evidence>
<dbReference type="PANTHER" id="PTHR30529">
    <property type="entry name" value="CYTOCHROME B561"/>
    <property type="match status" value="1"/>
</dbReference>
<dbReference type="GO" id="GO:0005886">
    <property type="term" value="C:plasma membrane"/>
    <property type="evidence" value="ECO:0007669"/>
    <property type="project" value="UniProtKB-SubCell"/>
</dbReference>
<keyword evidence="3" id="KW-1003">Cell membrane</keyword>
<evidence type="ECO:0000256" key="1">
    <source>
        <dbReference type="ARBA" id="ARBA00004651"/>
    </source>
</evidence>
<dbReference type="GO" id="GO:0020037">
    <property type="term" value="F:heme binding"/>
    <property type="evidence" value="ECO:0007669"/>
    <property type="project" value="TreeGrafter"/>
</dbReference>
<dbReference type="EMBL" id="HBHR01011657">
    <property type="protein sequence ID" value="CAD9863104.1"/>
    <property type="molecule type" value="Transcribed_RNA"/>
</dbReference>
<reference evidence="14" key="1">
    <citation type="submission" date="2021-01" db="EMBL/GenBank/DDBJ databases">
        <authorList>
            <person name="Corre E."/>
            <person name="Pelletier E."/>
            <person name="Niang G."/>
            <person name="Scheremetjew M."/>
            <person name="Finn R."/>
            <person name="Kale V."/>
            <person name="Holt S."/>
            <person name="Cochrane G."/>
            <person name="Meng A."/>
            <person name="Brown T."/>
            <person name="Cohen L."/>
        </authorList>
    </citation>
    <scope>NUCLEOTIDE SEQUENCE</scope>
    <source>
        <strain evidence="14">CCMP1661</strain>
    </source>
</reference>
<evidence type="ECO:0000256" key="5">
    <source>
        <dbReference type="ARBA" id="ARBA00022692"/>
    </source>
</evidence>
<feature type="transmembrane region" description="Helical" evidence="12">
    <location>
        <begin position="86"/>
        <end position="105"/>
    </location>
</feature>
<dbReference type="GO" id="GO:0022904">
    <property type="term" value="P:respiratory electron transport chain"/>
    <property type="evidence" value="ECO:0007669"/>
    <property type="project" value="InterPro"/>
</dbReference>
<keyword evidence="5 12" id="KW-0812">Transmembrane</keyword>
<dbReference type="GO" id="GO:0009055">
    <property type="term" value="F:electron transfer activity"/>
    <property type="evidence" value="ECO:0007669"/>
    <property type="project" value="InterPro"/>
</dbReference>
<keyword evidence="4" id="KW-0349">Heme</keyword>
<dbReference type="InterPro" id="IPR052168">
    <property type="entry name" value="Cytochrome_b561_oxidase"/>
</dbReference>
<comment type="similarity">
    <text evidence="11">Belongs to the cytochrome b561 family.</text>
</comment>
<keyword evidence="2" id="KW-0813">Transport</keyword>